<accession>A0A6B2LW61</accession>
<dbReference type="Gene3D" id="3.10.20.90">
    <property type="entry name" value="Phosphatidylinositol 3-kinase Catalytic Subunit, Chain A, domain 1"/>
    <property type="match status" value="1"/>
</dbReference>
<organism evidence="2">
    <name type="scientific">Arcella intermedia</name>
    <dbReference type="NCBI Taxonomy" id="1963864"/>
    <lineage>
        <taxon>Eukaryota</taxon>
        <taxon>Amoebozoa</taxon>
        <taxon>Tubulinea</taxon>
        <taxon>Elardia</taxon>
        <taxon>Arcellinida</taxon>
        <taxon>Sphaerothecina</taxon>
        <taxon>Arcellidae</taxon>
        <taxon>Arcella</taxon>
    </lineage>
</organism>
<name>A0A6B2LW61_9EUKA</name>
<protein>
    <recommendedName>
        <fullName evidence="1">Ubiquitin-like domain-containing protein</fullName>
    </recommendedName>
</protein>
<dbReference type="InterPro" id="IPR050158">
    <property type="entry name" value="Ubiquitin_ubiquitin-like"/>
</dbReference>
<dbReference type="InterPro" id="IPR000626">
    <property type="entry name" value="Ubiquitin-like_dom"/>
</dbReference>
<reference evidence="2" key="1">
    <citation type="journal article" date="2020" name="J. Eukaryot. Microbiol.">
        <title>De novo Sequencing, Assembly and Annotation of the Transcriptome for the Free-Living Testate Amoeba Arcella intermedia.</title>
        <authorList>
            <person name="Ribeiro G.M."/>
            <person name="Porfirio-Sousa A.L."/>
            <person name="Maurer-Alcala X.X."/>
            <person name="Katz L.A."/>
            <person name="Lahr D.J.G."/>
        </authorList>
    </citation>
    <scope>NUCLEOTIDE SEQUENCE</scope>
</reference>
<dbReference type="InterPro" id="IPR019956">
    <property type="entry name" value="Ubiquitin_dom"/>
</dbReference>
<evidence type="ECO:0000259" key="1">
    <source>
        <dbReference type="PROSITE" id="PS50053"/>
    </source>
</evidence>
<dbReference type="PANTHER" id="PTHR10666">
    <property type="entry name" value="UBIQUITIN"/>
    <property type="match status" value="1"/>
</dbReference>
<dbReference type="SMART" id="SM00213">
    <property type="entry name" value="UBQ"/>
    <property type="match status" value="1"/>
</dbReference>
<dbReference type="AlphaFoldDB" id="A0A6B2LW61"/>
<dbReference type="Pfam" id="PF00240">
    <property type="entry name" value="ubiquitin"/>
    <property type="match status" value="1"/>
</dbReference>
<dbReference type="EMBL" id="GIBP01012543">
    <property type="protein sequence ID" value="NDV41512.1"/>
    <property type="molecule type" value="Transcribed_RNA"/>
</dbReference>
<dbReference type="PRINTS" id="PR00348">
    <property type="entry name" value="UBIQUITIN"/>
</dbReference>
<dbReference type="InterPro" id="IPR029071">
    <property type="entry name" value="Ubiquitin-like_domsf"/>
</dbReference>
<feature type="domain" description="Ubiquitin-like" evidence="1">
    <location>
        <begin position="1"/>
        <end position="66"/>
    </location>
</feature>
<evidence type="ECO:0000313" key="2">
    <source>
        <dbReference type="EMBL" id="NDV41512.1"/>
    </source>
</evidence>
<proteinExistence type="predicted"/>
<sequence length="66" mass="7549">MTGKRITVDVEVEETILSVKRKIQEKEGTPPECLRLDWGGKQLEDGKTLAHYRINKESLVVLSLRL</sequence>
<dbReference type="SUPFAM" id="SSF54236">
    <property type="entry name" value="Ubiquitin-like"/>
    <property type="match status" value="1"/>
</dbReference>
<dbReference type="PROSITE" id="PS50053">
    <property type="entry name" value="UBIQUITIN_2"/>
    <property type="match status" value="1"/>
</dbReference>